<sequence length="228" mass="26179">MILLSELHYHPPAAFFAELLQADGLLLEAQEHYRKQTYRNRCLIRTAQGVQALTVPVVDGNRSEKVKSSAIEIDYRQNWIHRHWRTLQTAYGSSPYFEYYADYLHDIYVKKPALLFDLNLQFLRLLLRCFRLNLPIELSTEYHTDYSTNSPLKQPSFTFPSLATAGQLCDRRDWLTPKASSQEPKPDSPAALSRVRPYPQVFGPAFEPGLSVLDLLFSQGPAASQFLQ</sequence>
<organism evidence="1 2">
    <name type="scientific">Hymenobacter saemangeumensis</name>
    <dbReference type="NCBI Taxonomy" id="1084522"/>
    <lineage>
        <taxon>Bacteria</taxon>
        <taxon>Pseudomonadati</taxon>
        <taxon>Bacteroidota</taxon>
        <taxon>Cytophagia</taxon>
        <taxon>Cytophagales</taxon>
        <taxon>Hymenobacteraceae</taxon>
        <taxon>Hymenobacter</taxon>
    </lineage>
</organism>
<dbReference type="EMBL" id="BAABGZ010000082">
    <property type="protein sequence ID" value="GAA4370787.1"/>
    <property type="molecule type" value="Genomic_DNA"/>
</dbReference>
<evidence type="ECO:0000313" key="1">
    <source>
        <dbReference type="EMBL" id="GAA4370787.1"/>
    </source>
</evidence>
<gene>
    <name evidence="1" type="ORF">GCM10023185_45590</name>
</gene>
<name>A0ABP8ISM1_9BACT</name>
<dbReference type="InterPro" id="IPR014985">
    <property type="entry name" value="WbqC"/>
</dbReference>
<comment type="caution">
    <text evidence="1">The sequence shown here is derived from an EMBL/GenBank/DDBJ whole genome shotgun (WGS) entry which is preliminary data.</text>
</comment>
<keyword evidence="2" id="KW-1185">Reference proteome</keyword>
<protein>
    <submittedName>
        <fullName evidence="1">WbqC family protein</fullName>
    </submittedName>
</protein>
<dbReference type="Proteomes" id="UP001501153">
    <property type="component" value="Unassembled WGS sequence"/>
</dbReference>
<dbReference type="Pfam" id="PF08889">
    <property type="entry name" value="WbqC"/>
    <property type="match status" value="1"/>
</dbReference>
<accession>A0ABP8ISM1</accession>
<evidence type="ECO:0000313" key="2">
    <source>
        <dbReference type="Proteomes" id="UP001501153"/>
    </source>
</evidence>
<proteinExistence type="predicted"/>
<reference evidence="2" key="1">
    <citation type="journal article" date="2019" name="Int. J. Syst. Evol. Microbiol.">
        <title>The Global Catalogue of Microorganisms (GCM) 10K type strain sequencing project: providing services to taxonomists for standard genome sequencing and annotation.</title>
        <authorList>
            <consortium name="The Broad Institute Genomics Platform"/>
            <consortium name="The Broad Institute Genome Sequencing Center for Infectious Disease"/>
            <person name="Wu L."/>
            <person name="Ma J."/>
        </authorList>
    </citation>
    <scope>NUCLEOTIDE SEQUENCE [LARGE SCALE GENOMIC DNA]</scope>
    <source>
        <strain evidence="2">JCM 17923</strain>
    </source>
</reference>
<dbReference type="RefSeq" id="WP_345238479.1">
    <property type="nucleotide sequence ID" value="NZ_BAABGZ010000082.1"/>
</dbReference>